<dbReference type="AlphaFoldDB" id="A0A1E7NFJ1"/>
<gene>
    <name evidence="4" type="ORF">HS99_0001705</name>
</gene>
<dbReference type="InterPro" id="IPR046342">
    <property type="entry name" value="CBS_dom_sf"/>
</dbReference>
<dbReference type="Gene3D" id="3.10.580.10">
    <property type="entry name" value="CBS-domain"/>
    <property type="match status" value="1"/>
</dbReference>
<dbReference type="PANTHER" id="PTHR48108">
    <property type="entry name" value="CBS DOMAIN-CONTAINING PROTEIN CBSX2, CHLOROPLASTIC"/>
    <property type="match status" value="1"/>
</dbReference>
<dbReference type="InterPro" id="IPR000644">
    <property type="entry name" value="CBS_dom"/>
</dbReference>
<dbReference type="PROSITE" id="PS51371">
    <property type="entry name" value="CBS"/>
    <property type="match status" value="2"/>
</dbReference>
<evidence type="ECO:0000256" key="1">
    <source>
        <dbReference type="ARBA" id="ARBA00022737"/>
    </source>
</evidence>
<dbReference type="SUPFAM" id="SSF54631">
    <property type="entry name" value="CBS-domain pair"/>
    <property type="match status" value="1"/>
</dbReference>
<evidence type="ECO:0000313" key="5">
    <source>
        <dbReference type="Proteomes" id="UP000037395"/>
    </source>
</evidence>
<accession>A0A1E7NFJ1</accession>
<dbReference type="OrthoDB" id="9789996at2"/>
<evidence type="ECO:0000313" key="4">
    <source>
        <dbReference type="EMBL" id="OEV39442.1"/>
    </source>
</evidence>
<reference evidence="4" key="1">
    <citation type="submission" date="2016-08" db="EMBL/GenBank/DDBJ databases">
        <title>Sequencing, Assembly and Comparative Genomics of S. aureofaciens ATCC 10762.</title>
        <authorList>
            <person name="Gradnigo J.S."/>
            <person name="Johnson N."/>
            <person name="Somerville G.A."/>
        </authorList>
    </citation>
    <scope>NUCLEOTIDE SEQUENCE [LARGE SCALE GENOMIC DNA]</scope>
    <source>
        <strain evidence="4">ATCC 10762</strain>
    </source>
</reference>
<organism evidence="4 5">
    <name type="scientific">Kitasatospora aureofaciens</name>
    <name type="common">Streptomyces aureofaciens</name>
    <dbReference type="NCBI Taxonomy" id="1894"/>
    <lineage>
        <taxon>Bacteria</taxon>
        <taxon>Bacillati</taxon>
        <taxon>Actinomycetota</taxon>
        <taxon>Actinomycetes</taxon>
        <taxon>Kitasatosporales</taxon>
        <taxon>Streptomycetaceae</taxon>
        <taxon>Kitasatospora</taxon>
    </lineage>
</organism>
<sequence length="141" mass="15194">MKAEDLMTAPPVTVRPATTAFEAALVMEREAVGCVLVTDHGRLCGILTDRDLTVRVLAHGPHPAQPVAELMTTPVVTVAGDADLDTAYRSFRNTGVRRLPVLDGDRPVGMLTVDDLLRDVVERLLDLLIPVSRSALRESAA</sequence>
<dbReference type="Pfam" id="PF00571">
    <property type="entry name" value="CBS"/>
    <property type="match status" value="2"/>
</dbReference>
<keyword evidence="5" id="KW-1185">Reference proteome</keyword>
<keyword evidence="2" id="KW-0129">CBS domain</keyword>
<feature type="domain" description="CBS" evidence="3">
    <location>
        <begin position="71"/>
        <end position="127"/>
    </location>
</feature>
<dbReference type="SMART" id="SM00116">
    <property type="entry name" value="CBS"/>
    <property type="match status" value="2"/>
</dbReference>
<keyword evidence="1" id="KW-0677">Repeat</keyword>
<protein>
    <recommendedName>
        <fullName evidence="3">CBS domain-containing protein</fullName>
    </recommendedName>
</protein>
<name>A0A1E7NFJ1_KITAU</name>
<dbReference type="RefSeq" id="WP_030285948.1">
    <property type="nucleotide sequence ID" value="NZ_JBEZYM010000050.1"/>
</dbReference>
<dbReference type="PANTHER" id="PTHR48108:SF34">
    <property type="entry name" value="CBS DOMAIN-CONTAINING PROTEIN YHCV"/>
    <property type="match status" value="1"/>
</dbReference>
<comment type="caution">
    <text evidence="4">The sequence shown here is derived from an EMBL/GenBank/DDBJ whole genome shotgun (WGS) entry which is preliminary data.</text>
</comment>
<evidence type="ECO:0000259" key="3">
    <source>
        <dbReference type="PROSITE" id="PS51371"/>
    </source>
</evidence>
<evidence type="ECO:0000256" key="2">
    <source>
        <dbReference type="PROSITE-ProRule" id="PRU00703"/>
    </source>
</evidence>
<feature type="domain" description="CBS" evidence="3">
    <location>
        <begin position="7"/>
        <end position="64"/>
    </location>
</feature>
<dbReference type="InterPro" id="IPR051462">
    <property type="entry name" value="CBS_domain-containing"/>
</dbReference>
<dbReference type="Proteomes" id="UP000037395">
    <property type="component" value="Unassembled WGS sequence"/>
</dbReference>
<dbReference type="EMBL" id="JPRF03000001">
    <property type="protein sequence ID" value="OEV39442.1"/>
    <property type="molecule type" value="Genomic_DNA"/>
</dbReference>
<proteinExistence type="predicted"/>